<dbReference type="Proteomes" id="UP000237923">
    <property type="component" value="Unassembled WGS sequence"/>
</dbReference>
<evidence type="ECO:0000256" key="2">
    <source>
        <dbReference type="ARBA" id="ARBA00022649"/>
    </source>
</evidence>
<dbReference type="InterPro" id="IPR035093">
    <property type="entry name" value="RelE/ParE_toxin_dom_sf"/>
</dbReference>
<dbReference type="InterPro" id="IPR007712">
    <property type="entry name" value="RelE/ParE_toxin"/>
</dbReference>
<name>A0A2N9KHD3_9LACO</name>
<dbReference type="SUPFAM" id="SSF143011">
    <property type="entry name" value="RelE-like"/>
    <property type="match status" value="1"/>
</dbReference>
<dbReference type="RefSeq" id="WP_002816186.1">
    <property type="nucleotide sequence ID" value="NZ_JASDEF010000023.1"/>
</dbReference>
<comment type="similarity">
    <text evidence="1">Belongs to the RelE toxin family.</text>
</comment>
<proteinExistence type="inferred from homology"/>
<dbReference type="Proteomes" id="UP000239237">
    <property type="component" value="Unassembled WGS sequence"/>
</dbReference>
<reference evidence="3 6" key="1">
    <citation type="submission" date="2018-02" db="EMBL/GenBank/DDBJ databases">
        <authorList>
            <person name="Rodrigo-Torres L."/>
            <person name="Arahal R. D."/>
            <person name="Lucena T."/>
        </authorList>
    </citation>
    <scope>NUCLEOTIDE SEQUENCE [LARGE SCALE GENOMIC DNA]</scope>
    <source>
        <strain evidence="3 6">CECT 8486</strain>
    </source>
</reference>
<dbReference type="AlphaFoldDB" id="A0A2N9KHD3"/>
<dbReference type="Gene3D" id="3.30.2310.20">
    <property type="entry name" value="RelE-like"/>
    <property type="match status" value="1"/>
</dbReference>
<evidence type="ECO:0000313" key="6">
    <source>
        <dbReference type="Proteomes" id="UP000239237"/>
    </source>
</evidence>
<keyword evidence="2" id="KW-1277">Toxin-antitoxin system</keyword>
<dbReference type="Pfam" id="PF05016">
    <property type="entry name" value="ParE_toxin"/>
    <property type="match status" value="1"/>
</dbReference>
<evidence type="ECO:0000256" key="1">
    <source>
        <dbReference type="ARBA" id="ARBA00006226"/>
    </source>
</evidence>
<organism evidence="4 5">
    <name type="scientific">Leuconostoc suionicum</name>
    <dbReference type="NCBI Taxonomy" id="1511761"/>
    <lineage>
        <taxon>Bacteria</taxon>
        <taxon>Bacillati</taxon>
        <taxon>Bacillota</taxon>
        <taxon>Bacilli</taxon>
        <taxon>Lactobacillales</taxon>
        <taxon>Lactobacillaceae</taxon>
        <taxon>Leuconostoc</taxon>
    </lineage>
</organism>
<keyword evidence="6" id="KW-1185">Reference proteome</keyword>
<evidence type="ECO:0000313" key="3">
    <source>
        <dbReference type="EMBL" id="SPD95091.1"/>
    </source>
</evidence>
<dbReference type="EMBL" id="OKQR01000007">
    <property type="protein sequence ID" value="SPD95091.1"/>
    <property type="molecule type" value="Genomic_DNA"/>
</dbReference>
<protein>
    <submittedName>
        <fullName evidence="4">Plasmid stabilization system protein</fullName>
    </submittedName>
</protein>
<dbReference type="EMBL" id="OKQU01000006">
    <property type="protein sequence ID" value="SPE09869.1"/>
    <property type="molecule type" value="Genomic_DNA"/>
</dbReference>
<evidence type="ECO:0000313" key="4">
    <source>
        <dbReference type="EMBL" id="SPE09869.1"/>
    </source>
</evidence>
<accession>A0A2N9KHD3</accession>
<reference evidence="4 5" key="2">
    <citation type="submission" date="2018-02" db="EMBL/GenBank/DDBJ databases">
        <authorList>
            <person name="Cohen D.B."/>
            <person name="Kent A.D."/>
        </authorList>
    </citation>
    <scope>NUCLEOTIDE SEQUENCE [LARGE SCALE GENOMIC DNA]</scope>
    <source>
        <strain evidence="4 5">CECT 9216</strain>
    </source>
</reference>
<gene>
    <name evidence="3" type="ORF">LES8486_02057</name>
    <name evidence="4" type="ORF">LES9216_02067</name>
</gene>
<dbReference type="PANTHER" id="PTHR35601:SF1">
    <property type="entry name" value="TOXIN RELE"/>
    <property type="match status" value="1"/>
</dbReference>
<evidence type="ECO:0000313" key="5">
    <source>
        <dbReference type="Proteomes" id="UP000237923"/>
    </source>
</evidence>
<dbReference type="PANTHER" id="PTHR35601">
    <property type="entry name" value="TOXIN RELE"/>
    <property type="match status" value="1"/>
</dbReference>
<sequence length="90" mass="10774">MKYSWKFDSKAAKQFGKLDKPVQRRIYNWLELNISGIENPRMFGKALEGELKTLWRYRVGKYRIIADIVDDEFVVVVLKTSKRDDVYRNK</sequence>
<dbReference type="GeneID" id="61187723"/>